<dbReference type="PANTHER" id="PTHR47172:SF24">
    <property type="entry name" value="GATA ZINC FINGER DOMAIN-CONTAINING PROTEIN 14-RELATED"/>
    <property type="match status" value="1"/>
</dbReference>
<evidence type="ECO:0000256" key="4">
    <source>
        <dbReference type="ARBA" id="ARBA00023015"/>
    </source>
</evidence>
<name>A0AAV5QN76_9ASCO</name>
<evidence type="ECO:0000256" key="3">
    <source>
        <dbReference type="ARBA" id="ARBA00022833"/>
    </source>
</evidence>
<feature type="compositionally biased region" description="Polar residues" evidence="7">
    <location>
        <begin position="248"/>
        <end position="265"/>
    </location>
</feature>
<keyword evidence="1" id="KW-0479">Metal-binding</keyword>
<feature type="compositionally biased region" description="Polar residues" evidence="7">
    <location>
        <begin position="183"/>
        <end position="194"/>
    </location>
</feature>
<dbReference type="PROSITE" id="PS50114">
    <property type="entry name" value="GATA_ZN_FINGER_2"/>
    <property type="match status" value="1"/>
</dbReference>
<dbReference type="GO" id="GO:0043565">
    <property type="term" value="F:sequence-specific DNA binding"/>
    <property type="evidence" value="ECO:0007669"/>
    <property type="project" value="InterPro"/>
</dbReference>
<dbReference type="EMBL" id="BTFZ01000011">
    <property type="protein sequence ID" value="GMM36047.1"/>
    <property type="molecule type" value="Genomic_DNA"/>
</dbReference>
<dbReference type="InterPro" id="IPR000679">
    <property type="entry name" value="Znf_GATA"/>
</dbReference>
<keyword evidence="2 6" id="KW-0863">Zinc-finger</keyword>
<sequence>MSIKLPPISSLTDSIDFHNRNYSHNDYSNRNPKSLPPISSLLKESNNNYQRGCPRPQIPILNSSFPCDLSPSVSISSPSSSSSSSCSSSPSSLLNSSTNNISYSPIVVALPASSNSSQSVLKKKLQCECCQCDSTPEWRRGPNGARTLCNACGLYFAKIVKRKGLTVAMKEMERKKTMKSKIRPQNQVPSNSPSYPAIDPNCYNNQYPQHSQMPMHQQAMYYPPQHQHVGSMGAGHPYYQSHNPPPSSYQTFSSSNYGNQGTHFR</sequence>
<dbReference type="GO" id="GO:0006355">
    <property type="term" value="P:regulation of DNA-templated transcription"/>
    <property type="evidence" value="ECO:0007669"/>
    <property type="project" value="InterPro"/>
</dbReference>
<evidence type="ECO:0000259" key="8">
    <source>
        <dbReference type="PROSITE" id="PS50114"/>
    </source>
</evidence>
<feature type="domain" description="GATA-type" evidence="8">
    <location>
        <begin position="121"/>
        <end position="175"/>
    </location>
</feature>
<dbReference type="GeneID" id="90074022"/>
<dbReference type="Proteomes" id="UP001360560">
    <property type="component" value="Unassembled WGS sequence"/>
</dbReference>
<keyword evidence="5" id="KW-0804">Transcription</keyword>
<feature type="region of interest" description="Disordered" evidence="7">
    <location>
        <begin position="175"/>
        <end position="195"/>
    </location>
</feature>
<dbReference type="GO" id="GO:0008270">
    <property type="term" value="F:zinc ion binding"/>
    <property type="evidence" value="ECO:0007669"/>
    <property type="project" value="UniProtKB-KW"/>
</dbReference>
<comment type="caution">
    <text evidence="9">The sequence shown here is derived from an EMBL/GenBank/DDBJ whole genome shotgun (WGS) entry which is preliminary data.</text>
</comment>
<reference evidence="9 10" key="1">
    <citation type="journal article" date="2023" name="Elife">
        <title>Identification of key yeast species and microbe-microbe interactions impacting larval growth of Drosophila in the wild.</title>
        <authorList>
            <person name="Mure A."/>
            <person name="Sugiura Y."/>
            <person name="Maeda R."/>
            <person name="Honda K."/>
            <person name="Sakurai N."/>
            <person name="Takahashi Y."/>
            <person name="Watada M."/>
            <person name="Katoh T."/>
            <person name="Gotoh A."/>
            <person name="Gotoh Y."/>
            <person name="Taniguchi I."/>
            <person name="Nakamura K."/>
            <person name="Hayashi T."/>
            <person name="Katayama T."/>
            <person name="Uemura T."/>
            <person name="Hattori Y."/>
        </authorList>
    </citation>
    <scope>NUCLEOTIDE SEQUENCE [LARGE SCALE GENOMIC DNA]</scope>
    <source>
        <strain evidence="9 10">SC-9</strain>
    </source>
</reference>
<evidence type="ECO:0000256" key="1">
    <source>
        <dbReference type="ARBA" id="ARBA00022723"/>
    </source>
</evidence>
<gene>
    <name evidence="9" type="ORF">DASC09_033720</name>
</gene>
<accession>A0AAV5QN76</accession>
<evidence type="ECO:0000256" key="7">
    <source>
        <dbReference type="SAM" id="MobiDB-lite"/>
    </source>
</evidence>
<feature type="region of interest" description="Disordered" evidence="7">
    <location>
        <begin position="231"/>
        <end position="265"/>
    </location>
</feature>
<organism evidence="9 10">
    <name type="scientific">Saccharomycopsis crataegensis</name>
    <dbReference type="NCBI Taxonomy" id="43959"/>
    <lineage>
        <taxon>Eukaryota</taxon>
        <taxon>Fungi</taxon>
        <taxon>Dikarya</taxon>
        <taxon>Ascomycota</taxon>
        <taxon>Saccharomycotina</taxon>
        <taxon>Saccharomycetes</taxon>
        <taxon>Saccharomycopsidaceae</taxon>
        <taxon>Saccharomycopsis</taxon>
    </lineage>
</organism>
<evidence type="ECO:0000256" key="6">
    <source>
        <dbReference type="PROSITE-ProRule" id="PRU00094"/>
    </source>
</evidence>
<evidence type="ECO:0000313" key="10">
    <source>
        <dbReference type="Proteomes" id="UP001360560"/>
    </source>
</evidence>
<dbReference type="Gene3D" id="3.30.50.10">
    <property type="entry name" value="Erythroid Transcription Factor GATA-1, subunit A"/>
    <property type="match status" value="1"/>
</dbReference>
<evidence type="ECO:0000256" key="5">
    <source>
        <dbReference type="ARBA" id="ARBA00023163"/>
    </source>
</evidence>
<dbReference type="SMART" id="SM00401">
    <property type="entry name" value="ZnF_GATA"/>
    <property type="match status" value="1"/>
</dbReference>
<feature type="region of interest" description="Disordered" evidence="7">
    <location>
        <begin position="22"/>
        <end position="41"/>
    </location>
</feature>
<dbReference type="CDD" id="cd00202">
    <property type="entry name" value="ZnF_GATA"/>
    <property type="match status" value="1"/>
</dbReference>
<dbReference type="RefSeq" id="XP_064853043.1">
    <property type="nucleotide sequence ID" value="XM_064996971.1"/>
</dbReference>
<evidence type="ECO:0000256" key="2">
    <source>
        <dbReference type="ARBA" id="ARBA00022771"/>
    </source>
</evidence>
<dbReference type="AlphaFoldDB" id="A0AAV5QN76"/>
<dbReference type="SUPFAM" id="SSF57716">
    <property type="entry name" value="Glucocorticoid receptor-like (DNA-binding domain)"/>
    <property type="match status" value="1"/>
</dbReference>
<dbReference type="PANTHER" id="PTHR47172">
    <property type="entry name" value="OS01G0976800 PROTEIN"/>
    <property type="match status" value="1"/>
</dbReference>
<feature type="compositionally biased region" description="Polar residues" evidence="7">
    <location>
        <begin position="22"/>
        <end position="32"/>
    </location>
</feature>
<proteinExistence type="predicted"/>
<keyword evidence="10" id="KW-1185">Reference proteome</keyword>
<keyword evidence="4" id="KW-0805">Transcription regulation</keyword>
<protein>
    <submittedName>
        <fullName evidence="9">Gat4 protein</fullName>
    </submittedName>
</protein>
<keyword evidence="3" id="KW-0862">Zinc</keyword>
<dbReference type="InterPro" id="IPR013088">
    <property type="entry name" value="Znf_NHR/GATA"/>
</dbReference>
<dbReference type="Pfam" id="PF00320">
    <property type="entry name" value="GATA"/>
    <property type="match status" value="1"/>
</dbReference>
<evidence type="ECO:0000313" key="9">
    <source>
        <dbReference type="EMBL" id="GMM36047.1"/>
    </source>
</evidence>